<evidence type="ECO:0000259" key="8">
    <source>
        <dbReference type="PROSITE" id="PS51709"/>
    </source>
</evidence>
<keyword evidence="5 6" id="KW-0342">GTP-binding</keyword>
<keyword evidence="4 6" id="KW-0630">Potassium</keyword>
<comment type="caution">
    <text evidence="6">Lacks conserved residue(s) required for the propagation of feature annotation.</text>
</comment>
<dbReference type="SUPFAM" id="SSF52540">
    <property type="entry name" value="P-loop containing nucleoside triphosphate hydrolases"/>
    <property type="match status" value="1"/>
</dbReference>
<dbReference type="NCBIfam" id="TIGR00231">
    <property type="entry name" value="small_GTP"/>
    <property type="match status" value="1"/>
</dbReference>
<sequence length="452" mass="47884">MAGLETDTIAAVATARGNGPVGMIRLSGPNASAIASQVTNTALTPRFAHYTSFTAASGDVLDKGIALYFPGPNSFTGEDVVELQGHGGHIVLQSILTRCLDLGARSAQPGEFSERAFLNGKIDLLQAEAIADLIAAENETAAKLASSSLAGGFSTLVTTLSQRLNELRALTEASIDFPEEDIDVLKRHSVIERLNECQATISSLLNDVSTAQRKTQGYTAALFGAPNAGKSSLLNALAHDDVAIVTHLPGTTRDTLKQTINISDLSLEIIDTAGIRETQDVIEKEGVKRAKNTAGMADLIIHVVDDTCLLDQDFDDEVDFPGDRNLIIKVHNKIDQSGRTAGVITSQDGITRVGVSAKTGEGLQSLTSVIETILLGEGHQTSQFSARQRHVEALTVANEHLTNALSAYSLHNAAELLSEDLKLVQNAIDSLTGKVSSDDILGQIFSSFCIGK</sequence>
<dbReference type="InterPro" id="IPR005225">
    <property type="entry name" value="Small_GTP-bd"/>
</dbReference>
<keyword evidence="6" id="KW-0378">Hydrolase</keyword>
<dbReference type="SUPFAM" id="SSF116878">
    <property type="entry name" value="TrmE connector domain"/>
    <property type="match status" value="1"/>
</dbReference>
<dbReference type="InterPro" id="IPR006073">
    <property type="entry name" value="GTP-bd"/>
</dbReference>
<dbReference type="InterPro" id="IPR031168">
    <property type="entry name" value="G_TrmE"/>
</dbReference>
<evidence type="ECO:0000256" key="2">
    <source>
        <dbReference type="ARBA" id="ARBA00022694"/>
    </source>
</evidence>
<dbReference type="RefSeq" id="WP_279242511.1">
    <property type="nucleotide sequence ID" value="NZ_CP036501.1"/>
</dbReference>
<dbReference type="HAMAP" id="MF_00379">
    <property type="entry name" value="GTPase_MnmE"/>
    <property type="match status" value="1"/>
</dbReference>
<keyword evidence="6" id="KW-0479">Metal-binding</keyword>
<proteinExistence type="inferred from homology"/>
<dbReference type="InterPro" id="IPR027266">
    <property type="entry name" value="TrmE/GcvT-like"/>
</dbReference>
<feature type="binding site" evidence="6">
    <location>
        <begin position="246"/>
        <end position="252"/>
    </location>
    <ligand>
        <name>GTP</name>
        <dbReference type="ChEBI" id="CHEBI:37565"/>
    </ligand>
</feature>
<evidence type="ECO:0000313" key="10">
    <source>
        <dbReference type="Proteomes" id="UP001317963"/>
    </source>
</evidence>
<gene>
    <name evidence="6 9" type="primary">mnmE</name>
    <name evidence="6" type="synonym">trmE</name>
    <name evidence="9" type="ORF">E0F26_02715</name>
</gene>
<dbReference type="NCBIfam" id="TIGR00450">
    <property type="entry name" value="mnmE_trmE_thdF"/>
    <property type="match status" value="1"/>
</dbReference>
<keyword evidence="2 6" id="KW-0819">tRNA processing</keyword>
<evidence type="ECO:0000256" key="1">
    <source>
        <dbReference type="ARBA" id="ARBA00011043"/>
    </source>
</evidence>
<evidence type="ECO:0000256" key="7">
    <source>
        <dbReference type="RuleBase" id="RU003313"/>
    </source>
</evidence>
<dbReference type="NCBIfam" id="NF003661">
    <property type="entry name" value="PRK05291.1-3"/>
    <property type="match status" value="1"/>
</dbReference>
<dbReference type="InterPro" id="IPR004520">
    <property type="entry name" value="GTPase_MnmE"/>
</dbReference>
<keyword evidence="3 6" id="KW-0547">Nucleotide-binding</keyword>
<dbReference type="Pfam" id="PF12631">
    <property type="entry name" value="MnmE_helical"/>
    <property type="match status" value="1"/>
</dbReference>
<feature type="binding site" evidence="6">
    <location>
        <position position="121"/>
    </location>
    <ligand>
        <name>(6S)-5-formyl-5,6,7,8-tetrahydrofolate</name>
        <dbReference type="ChEBI" id="CHEBI:57457"/>
    </ligand>
</feature>
<feature type="binding site" evidence="6">
    <location>
        <position position="246"/>
    </location>
    <ligand>
        <name>K(+)</name>
        <dbReference type="ChEBI" id="CHEBI:29103"/>
    </ligand>
</feature>
<evidence type="ECO:0000313" key="9">
    <source>
        <dbReference type="EMBL" id="UZP73715.1"/>
    </source>
</evidence>
<accession>A0ABY6Q5A5</accession>
<reference evidence="9 10" key="1">
    <citation type="submission" date="2019-02" db="EMBL/GenBank/DDBJ databases">
        <title>Halieaceae_genomes.</title>
        <authorList>
            <person name="Li S.-H."/>
        </authorList>
    </citation>
    <scope>NUCLEOTIDE SEQUENCE [LARGE SCALE GENOMIC DNA]</scope>
    <source>
        <strain evidence="9 10">JH123</strain>
    </source>
</reference>
<protein>
    <recommendedName>
        <fullName evidence="6">tRNA modification GTPase MnmE</fullName>
        <ecNumber evidence="6">3.6.-.-</ecNumber>
    </recommendedName>
</protein>
<evidence type="ECO:0000256" key="3">
    <source>
        <dbReference type="ARBA" id="ARBA00022741"/>
    </source>
</evidence>
<comment type="function">
    <text evidence="6">Exhibits a very high intrinsic GTPase hydrolysis rate. Involved in the addition of a carboxymethylaminomethyl (cmnm) group at the wobble position (U34) of certain tRNAs, forming tRNA-cmnm(5)s(2)U34.</text>
</comment>
<feature type="binding site" evidence="6">
    <location>
        <position position="25"/>
    </location>
    <ligand>
        <name>(6S)-5-formyl-5,6,7,8-tetrahydrofolate</name>
        <dbReference type="ChEBI" id="CHEBI:57457"/>
    </ligand>
</feature>
<evidence type="ECO:0000256" key="4">
    <source>
        <dbReference type="ARBA" id="ARBA00022958"/>
    </source>
</evidence>
<feature type="binding site" evidence="6">
    <location>
        <position position="452"/>
    </location>
    <ligand>
        <name>(6S)-5-formyl-5,6,7,8-tetrahydrofolate</name>
        <dbReference type="ChEBI" id="CHEBI:57457"/>
    </ligand>
</feature>
<keyword evidence="10" id="KW-1185">Reference proteome</keyword>
<keyword evidence="6" id="KW-0963">Cytoplasm</keyword>
<dbReference type="Pfam" id="PF01926">
    <property type="entry name" value="MMR_HSR1"/>
    <property type="match status" value="1"/>
</dbReference>
<feature type="binding site" evidence="6">
    <location>
        <begin position="271"/>
        <end position="274"/>
    </location>
    <ligand>
        <name>GTP</name>
        <dbReference type="ChEBI" id="CHEBI:37565"/>
    </ligand>
</feature>
<dbReference type="InterPro" id="IPR025867">
    <property type="entry name" value="MnmE_helical"/>
</dbReference>
<feature type="binding site" evidence="6">
    <location>
        <position position="231"/>
    </location>
    <ligand>
        <name>Mg(2+)</name>
        <dbReference type="ChEBI" id="CHEBI:18420"/>
    </ligand>
</feature>
<feature type="binding site" evidence="6">
    <location>
        <position position="251"/>
    </location>
    <ligand>
        <name>K(+)</name>
        <dbReference type="ChEBI" id="CHEBI:29103"/>
    </ligand>
</feature>
<dbReference type="InterPro" id="IPR027417">
    <property type="entry name" value="P-loop_NTPase"/>
</dbReference>
<dbReference type="PANTHER" id="PTHR42714">
    <property type="entry name" value="TRNA MODIFICATION GTPASE GTPBP3"/>
    <property type="match status" value="1"/>
</dbReference>
<evidence type="ECO:0000256" key="6">
    <source>
        <dbReference type="HAMAP-Rule" id="MF_00379"/>
    </source>
</evidence>
<dbReference type="InterPro" id="IPR027368">
    <property type="entry name" value="MnmE_dom2"/>
</dbReference>
<feature type="binding site" evidence="6">
    <location>
        <begin position="227"/>
        <end position="232"/>
    </location>
    <ligand>
        <name>GTP</name>
        <dbReference type="ChEBI" id="CHEBI:37565"/>
    </ligand>
</feature>
<feature type="binding site" evidence="6">
    <location>
        <position position="252"/>
    </location>
    <ligand>
        <name>Mg(2+)</name>
        <dbReference type="ChEBI" id="CHEBI:18420"/>
    </ligand>
</feature>
<dbReference type="Proteomes" id="UP001317963">
    <property type="component" value="Chromosome"/>
</dbReference>
<dbReference type="CDD" id="cd04164">
    <property type="entry name" value="trmE"/>
    <property type="match status" value="1"/>
</dbReference>
<dbReference type="EC" id="3.6.-.-" evidence="6"/>
<dbReference type="Pfam" id="PF10396">
    <property type="entry name" value="TrmE_N"/>
    <property type="match status" value="1"/>
</dbReference>
<dbReference type="CDD" id="cd14858">
    <property type="entry name" value="TrmE_N"/>
    <property type="match status" value="1"/>
</dbReference>
<dbReference type="PROSITE" id="PS51709">
    <property type="entry name" value="G_TRME"/>
    <property type="match status" value="1"/>
</dbReference>
<dbReference type="InterPro" id="IPR018948">
    <property type="entry name" value="GTP-bd_TrmE_N"/>
</dbReference>
<dbReference type="PANTHER" id="PTHR42714:SF2">
    <property type="entry name" value="TRNA MODIFICATION GTPASE GTPBP3, MITOCHONDRIAL"/>
    <property type="match status" value="1"/>
</dbReference>
<feature type="binding site" evidence="6">
    <location>
        <position position="227"/>
    </location>
    <ligand>
        <name>K(+)</name>
        <dbReference type="ChEBI" id="CHEBI:29103"/>
    </ligand>
</feature>
<comment type="similarity">
    <text evidence="1 6 7">Belongs to the TRAFAC class TrmE-Era-EngA-EngB-Septin-like GTPase superfamily. TrmE GTPase family.</text>
</comment>
<dbReference type="Gene3D" id="3.40.50.300">
    <property type="entry name" value="P-loop containing nucleotide triphosphate hydrolases"/>
    <property type="match status" value="1"/>
</dbReference>
<comment type="cofactor">
    <cofactor evidence="6">
        <name>K(+)</name>
        <dbReference type="ChEBI" id="CHEBI:29103"/>
    </cofactor>
    <text evidence="6">Binds 1 potassium ion per subunit.</text>
</comment>
<comment type="subunit">
    <text evidence="6">Homodimer. Heterotetramer of two MnmE and two MnmG subunits.</text>
</comment>
<comment type="subcellular location">
    <subcellularLocation>
        <location evidence="6">Cytoplasm</location>
    </subcellularLocation>
</comment>
<dbReference type="Gene3D" id="1.20.120.430">
    <property type="entry name" value="tRNA modification GTPase MnmE domain 2"/>
    <property type="match status" value="1"/>
</dbReference>
<dbReference type="Gene3D" id="3.30.1360.120">
    <property type="entry name" value="Probable tRNA modification gtpase trme, domain 1"/>
    <property type="match status" value="1"/>
</dbReference>
<feature type="binding site" evidence="6">
    <location>
        <position position="248"/>
    </location>
    <ligand>
        <name>K(+)</name>
        <dbReference type="ChEBI" id="CHEBI:29103"/>
    </ligand>
</feature>
<evidence type="ECO:0000256" key="5">
    <source>
        <dbReference type="ARBA" id="ARBA00023134"/>
    </source>
</evidence>
<feature type="binding site" evidence="6">
    <location>
        <position position="82"/>
    </location>
    <ligand>
        <name>(6S)-5-formyl-5,6,7,8-tetrahydrofolate</name>
        <dbReference type="ChEBI" id="CHEBI:57457"/>
    </ligand>
</feature>
<organism evidence="9 10">
    <name type="scientific">Candidatus Paraluminiphilus aquimaris</name>
    <dbReference type="NCBI Taxonomy" id="2518994"/>
    <lineage>
        <taxon>Bacteria</taxon>
        <taxon>Pseudomonadati</taxon>
        <taxon>Pseudomonadota</taxon>
        <taxon>Gammaproteobacteria</taxon>
        <taxon>Cellvibrionales</taxon>
        <taxon>Halieaceae</taxon>
        <taxon>Candidatus Paraluminiphilus</taxon>
    </lineage>
</organism>
<name>A0ABY6Q5A5_9GAMM</name>
<feature type="domain" description="TrmE-type G" evidence="8">
    <location>
        <begin position="217"/>
        <end position="375"/>
    </location>
</feature>
<keyword evidence="6" id="KW-0460">Magnesium</keyword>
<dbReference type="EMBL" id="CP036501">
    <property type="protein sequence ID" value="UZP73715.1"/>
    <property type="molecule type" value="Genomic_DNA"/>
</dbReference>